<dbReference type="SUPFAM" id="SSF46626">
    <property type="entry name" value="Cytochrome c"/>
    <property type="match status" value="1"/>
</dbReference>
<keyword evidence="3 6" id="KW-0479">Metal-binding</keyword>
<evidence type="ECO:0000256" key="3">
    <source>
        <dbReference type="ARBA" id="ARBA00022723"/>
    </source>
</evidence>
<feature type="domain" description="Cytochrome c" evidence="8">
    <location>
        <begin position="39"/>
        <end position="136"/>
    </location>
</feature>
<keyword evidence="2 6" id="KW-0349">Heme</keyword>
<gene>
    <name evidence="9" type="ORF">GCM10010833_00100</name>
</gene>
<evidence type="ECO:0000256" key="6">
    <source>
        <dbReference type="PROSITE-ProRule" id="PRU00433"/>
    </source>
</evidence>
<evidence type="ECO:0000256" key="2">
    <source>
        <dbReference type="ARBA" id="ARBA00022617"/>
    </source>
</evidence>
<evidence type="ECO:0000259" key="8">
    <source>
        <dbReference type="PROSITE" id="PS51007"/>
    </source>
</evidence>
<dbReference type="Gene3D" id="1.10.760.10">
    <property type="entry name" value="Cytochrome c-like domain"/>
    <property type="match status" value="1"/>
</dbReference>
<keyword evidence="10" id="KW-1185">Reference proteome</keyword>
<dbReference type="Proteomes" id="UP000614261">
    <property type="component" value="Unassembled WGS sequence"/>
</dbReference>
<protein>
    <recommendedName>
        <fullName evidence="8">Cytochrome c domain-containing protein</fullName>
    </recommendedName>
</protein>
<keyword evidence="1" id="KW-0813">Transport</keyword>
<dbReference type="RefSeq" id="WP_229736717.1">
    <property type="nucleotide sequence ID" value="NZ_BMGD01000001.1"/>
</dbReference>
<feature type="signal peptide" evidence="7">
    <location>
        <begin position="1"/>
        <end position="31"/>
    </location>
</feature>
<sequence>MKKFVDDRTLTMAMTGSLLASALLTAMPAMAQGTAAAAGDPVRGAKVYASNCTGCHAADTNGVGPAHRGVFGRKAGAAPGFAYSPGLKAAKFAWDADRLDKWLTNPQAFIPGARMGFRLGDAQRRADVIAYLKKESAK</sequence>
<organism evidence="9 10">
    <name type="scientific">Blastomonas aquatica</name>
    <dbReference type="NCBI Taxonomy" id="1510276"/>
    <lineage>
        <taxon>Bacteria</taxon>
        <taxon>Pseudomonadati</taxon>
        <taxon>Pseudomonadota</taxon>
        <taxon>Alphaproteobacteria</taxon>
        <taxon>Sphingomonadales</taxon>
        <taxon>Sphingomonadaceae</taxon>
        <taxon>Blastomonas</taxon>
    </lineage>
</organism>
<dbReference type="Pfam" id="PF00034">
    <property type="entry name" value="Cytochrom_C"/>
    <property type="match status" value="1"/>
</dbReference>
<evidence type="ECO:0000313" key="10">
    <source>
        <dbReference type="Proteomes" id="UP000614261"/>
    </source>
</evidence>
<dbReference type="EMBL" id="BMGD01000001">
    <property type="protein sequence ID" value="GGB49448.1"/>
    <property type="molecule type" value="Genomic_DNA"/>
</dbReference>
<dbReference type="PRINTS" id="PR00604">
    <property type="entry name" value="CYTCHRMECIAB"/>
</dbReference>
<dbReference type="InterPro" id="IPR002327">
    <property type="entry name" value="Cyt_c_1A/1B"/>
</dbReference>
<evidence type="ECO:0000256" key="4">
    <source>
        <dbReference type="ARBA" id="ARBA00022982"/>
    </source>
</evidence>
<evidence type="ECO:0000256" key="1">
    <source>
        <dbReference type="ARBA" id="ARBA00022448"/>
    </source>
</evidence>
<dbReference type="InterPro" id="IPR009056">
    <property type="entry name" value="Cyt_c-like_dom"/>
</dbReference>
<keyword evidence="7" id="KW-0732">Signal</keyword>
<keyword evidence="4" id="KW-0249">Electron transport</keyword>
<proteinExistence type="predicted"/>
<keyword evidence="5 6" id="KW-0408">Iron</keyword>
<evidence type="ECO:0000313" key="9">
    <source>
        <dbReference type="EMBL" id="GGB49448.1"/>
    </source>
</evidence>
<reference evidence="10" key="1">
    <citation type="journal article" date="2019" name="Int. J. Syst. Evol. Microbiol.">
        <title>The Global Catalogue of Microorganisms (GCM) 10K type strain sequencing project: providing services to taxonomists for standard genome sequencing and annotation.</title>
        <authorList>
            <consortium name="The Broad Institute Genomics Platform"/>
            <consortium name="The Broad Institute Genome Sequencing Center for Infectious Disease"/>
            <person name="Wu L."/>
            <person name="Ma J."/>
        </authorList>
    </citation>
    <scope>NUCLEOTIDE SEQUENCE [LARGE SCALE GENOMIC DNA]</scope>
    <source>
        <strain evidence="10">CGMCC 1.12851</strain>
    </source>
</reference>
<dbReference type="PANTHER" id="PTHR11961">
    <property type="entry name" value="CYTOCHROME C"/>
    <property type="match status" value="1"/>
</dbReference>
<dbReference type="PROSITE" id="PS51007">
    <property type="entry name" value="CYTC"/>
    <property type="match status" value="1"/>
</dbReference>
<accession>A0ABQ1IRE3</accession>
<evidence type="ECO:0000256" key="7">
    <source>
        <dbReference type="SAM" id="SignalP"/>
    </source>
</evidence>
<name>A0ABQ1IRE3_9SPHN</name>
<evidence type="ECO:0000256" key="5">
    <source>
        <dbReference type="ARBA" id="ARBA00023004"/>
    </source>
</evidence>
<feature type="chain" id="PRO_5045040497" description="Cytochrome c domain-containing protein" evidence="7">
    <location>
        <begin position="32"/>
        <end position="138"/>
    </location>
</feature>
<comment type="caution">
    <text evidence="9">The sequence shown here is derived from an EMBL/GenBank/DDBJ whole genome shotgun (WGS) entry which is preliminary data.</text>
</comment>
<dbReference type="InterPro" id="IPR036909">
    <property type="entry name" value="Cyt_c-like_dom_sf"/>
</dbReference>